<gene>
    <name evidence="1" type="ORF">FHU40_003243</name>
</gene>
<protein>
    <submittedName>
        <fullName evidence="1">Uncharacterized protein</fullName>
    </submittedName>
</protein>
<organism evidence="1 2">
    <name type="scientific">Nocardioides soli</name>
    <dbReference type="NCBI Taxonomy" id="1036020"/>
    <lineage>
        <taxon>Bacteria</taxon>
        <taxon>Bacillati</taxon>
        <taxon>Actinomycetota</taxon>
        <taxon>Actinomycetes</taxon>
        <taxon>Propionibacteriales</taxon>
        <taxon>Nocardioidaceae</taxon>
        <taxon>Nocardioides</taxon>
    </lineage>
</organism>
<evidence type="ECO:0000313" key="1">
    <source>
        <dbReference type="EMBL" id="MBB3043425.1"/>
    </source>
</evidence>
<name>A0A7W4VXC8_9ACTN</name>
<comment type="caution">
    <text evidence="1">The sequence shown here is derived from an EMBL/GenBank/DDBJ whole genome shotgun (WGS) entry which is preliminary data.</text>
</comment>
<sequence length="99" mass="11086">MDRDQLSAVRERCLYLDVAQQQRHVQQHLGSCQHVPAGLHQFPQTKTIPSLLDHPATQHRDSLRVIEPHPALKPSRATIPTTASSRFSVSSGVKCMTRP</sequence>
<proteinExistence type="predicted"/>
<reference evidence="1 2" key="1">
    <citation type="submission" date="2020-08" db="EMBL/GenBank/DDBJ databases">
        <title>Sequencing the genomes of 1000 actinobacteria strains.</title>
        <authorList>
            <person name="Klenk H.-P."/>
        </authorList>
    </citation>
    <scope>NUCLEOTIDE SEQUENCE [LARGE SCALE GENOMIC DNA]</scope>
    <source>
        <strain evidence="1 2">DSM 105498</strain>
    </source>
</reference>
<accession>A0A7W4VXC8</accession>
<dbReference type="Proteomes" id="UP000589626">
    <property type="component" value="Unassembled WGS sequence"/>
</dbReference>
<dbReference type="AlphaFoldDB" id="A0A7W4VXC8"/>
<evidence type="ECO:0000313" key="2">
    <source>
        <dbReference type="Proteomes" id="UP000589626"/>
    </source>
</evidence>
<keyword evidence="2" id="KW-1185">Reference proteome</keyword>
<dbReference type="EMBL" id="JACHWR010000002">
    <property type="protein sequence ID" value="MBB3043425.1"/>
    <property type="molecule type" value="Genomic_DNA"/>
</dbReference>